<sequence>MTDRSILPVEQQCGNANRLVSIRPFLASLPLFADYLVQIVQGFFRLEHTCCQHKYSLLHSELASFFDSSKNYFNLLKKNCFTRKKNQED</sequence>
<gene>
    <name evidence="1" type="ORF">PUN28_017061</name>
</gene>
<dbReference type="AlphaFoldDB" id="A0AAW2ELE4"/>
<dbReference type="EMBL" id="JADYXP020000020">
    <property type="protein sequence ID" value="KAL0104103.1"/>
    <property type="molecule type" value="Genomic_DNA"/>
</dbReference>
<name>A0AAW2ELE4_9HYME</name>
<protein>
    <submittedName>
        <fullName evidence="1">Uncharacterized protein</fullName>
    </submittedName>
</protein>
<evidence type="ECO:0000313" key="1">
    <source>
        <dbReference type="EMBL" id="KAL0104103.1"/>
    </source>
</evidence>
<evidence type="ECO:0000313" key="2">
    <source>
        <dbReference type="Proteomes" id="UP001430953"/>
    </source>
</evidence>
<reference evidence="1 2" key="1">
    <citation type="submission" date="2023-03" db="EMBL/GenBank/DDBJ databases">
        <title>High recombination rates correlate with genetic variation in Cardiocondyla obscurior ants.</title>
        <authorList>
            <person name="Errbii M."/>
        </authorList>
    </citation>
    <scope>NUCLEOTIDE SEQUENCE [LARGE SCALE GENOMIC DNA]</scope>
    <source>
        <strain evidence="1">Alpha-2009</strain>
        <tissue evidence="1">Whole body</tissue>
    </source>
</reference>
<accession>A0AAW2ELE4</accession>
<dbReference type="Proteomes" id="UP001430953">
    <property type="component" value="Unassembled WGS sequence"/>
</dbReference>
<organism evidence="1 2">
    <name type="scientific">Cardiocondyla obscurior</name>
    <dbReference type="NCBI Taxonomy" id="286306"/>
    <lineage>
        <taxon>Eukaryota</taxon>
        <taxon>Metazoa</taxon>
        <taxon>Ecdysozoa</taxon>
        <taxon>Arthropoda</taxon>
        <taxon>Hexapoda</taxon>
        <taxon>Insecta</taxon>
        <taxon>Pterygota</taxon>
        <taxon>Neoptera</taxon>
        <taxon>Endopterygota</taxon>
        <taxon>Hymenoptera</taxon>
        <taxon>Apocrita</taxon>
        <taxon>Aculeata</taxon>
        <taxon>Formicoidea</taxon>
        <taxon>Formicidae</taxon>
        <taxon>Myrmicinae</taxon>
        <taxon>Cardiocondyla</taxon>
    </lineage>
</organism>
<keyword evidence="2" id="KW-1185">Reference proteome</keyword>
<proteinExistence type="predicted"/>
<comment type="caution">
    <text evidence="1">The sequence shown here is derived from an EMBL/GenBank/DDBJ whole genome shotgun (WGS) entry which is preliminary data.</text>
</comment>